<dbReference type="SUPFAM" id="SSF48498">
    <property type="entry name" value="Tetracyclin repressor-like, C-terminal domain"/>
    <property type="match status" value="1"/>
</dbReference>
<evidence type="ECO:0000313" key="7">
    <source>
        <dbReference type="EMBL" id="MDA2812324.1"/>
    </source>
</evidence>
<dbReference type="RefSeq" id="WP_270686857.1">
    <property type="nucleotide sequence ID" value="NZ_JAQFWQ010000047.1"/>
</dbReference>
<dbReference type="Proteomes" id="UP001527866">
    <property type="component" value="Unassembled WGS sequence"/>
</dbReference>
<dbReference type="PANTHER" id="PTHR30055">
    <property type="entry name" value="HTH-TYPE TRANSCRIPTIONAL REGULATOR RUTR"/>
    <property type="match status" value="1"/>
</dbReference>
<name>A0ABT4U5V1_9ACTN</name>
<gene>
    <name evidence="7" type="ORF">O4J56_16910</name>
</gene>
<sequence>MARPKTPLLTREGIRDAALGLVDRDGLEGLSMRKLAQELDVQAASLYSHYRTKDDLLADIANGIMAGVDVSGFDSGDWRHGLTVWARTYRRALAAHPNLVPVIAVGPGRREEALRRADAIHGGLVAAGWPPRHATMIGASTKYLVVGGAINSFARGFDDDVQVYRDRYPNLFQAHKLAEHAVEIDEDSFELALEAFLAGLEGIFEKVRTRTGGNPDEGGGEGVRH</sequence>
<keyword evidence="8" id="KW-1185">Reference proteome</keyword>
<keyword evidence="4" id="KW-0804">Transcription</keyword>
<dbReference type="PRINTS" id="PR00400">
    <property type="entry name" value="TETREPRESSOR"/>
</dbReference>
<dbReference type="InterPro" id="IPR009057">
    <property type="entry name" value="Homeodomain-like_sf"/>
</dbReference>
<keyword evidence="1" id="KW-0678">Repressor</keyword>
<organism evidence="7 8">
    <name type="scientific">Nocardiopsis endophytica</name>
    <dbReference type="NCBI Taxonomy" id="3018445"/>
    <lineage>
        <taxon>Bacteria</taxon>
        <taxon>Bacillati</taxon>
        <taxon>Actinomycetota</taxon>
        <taxon>Actinomycetes</taxon>
        <taxon>Streptosporangiales</taxon>
        <taxon>Nocardiopsidaceae</taxon>
        <taxon>Nocardiopsis</taxon>
    </lineage>
</organism>
<feature type="domain" description="HTH tetR-type" evidence="6">
    <location>
        <begin position="8"/>
        <end position="68"/>
    </location>
</feature>
<dbReference type="InterPro" id="IPR036271">
    <property type="entry name" value="Tet_transcr_reg_TetR-rel_C_sf"/>
</dbReference>
<evidence type="ECO:0000256" key="5">
    <source>
        <dbReference type="PROSITE-ProRule" id="PRU00335"/>
    </source>
</evidence>
<accession>A0ABT4U5V1</accession>
<dbReference type="SUPFAM" id="SSF46689">
    <property type="entry name" value="Homeodomain-like"/>
    <property type="match status" value="1"/>
</dbReference>
<dbReference type="InterPro" id="IPR003012">
    <property type="entry name" value="Tet_transcr_reg_TetR"/>
</dbReference>
<dbReference type="PRINTS" id="PR00455">
    <property type="entry name" value="HTHTETR"/>
</dbReference>
<proteinExistence type="predicted"/>
<evidence type="ECO:0000256" key="1">
    <source>
        <dbReference type="ARBA" id="ARBA00022491"/>
    </source>
</evidence>
<dbReference type="EMBL" id="JAQFWQ010000047">
    <property type="protein sequence ID" value="MDA2812324.1"/>
    <property type="molecule type" value="Genomic_DNA"/>
</dbReference>
<dbReference type="InterPro" id="IPR004111">
    <property type="entry name" value="Repressor_TetR_C"/>
</dbReference>
<evidence type="ECO:0000256" key="2">
    <source>
        <dbReference type="ARBA" id="ARBA00023015"/>
    </source>
</evidence>
<evidence type="ECO:0000256" key="3">
    <source>
        <dbReference type="ARBA" id="ARBA00023125"/>
    </source>
</evidence>
<dbReference type="InterPro" id="IPR001647">
    <property type="entry name" value="HTH_TetR"/>
</dbReference>
<dbReference type="Pfam" id="PF02909">
    <property type="entry name" value="TetR_C_1"/>
    <property type="match status" value="1"/>
</dbReference>
<dbReference type="PANTHER" id="PTHR30055:SF151">
    <property type="entry name" value="TRANSCRIPTIONAL REGULATORY PROTEIN"/>
    <property type="match status" value="1"/>
</dbReference>
<keyword evidence="3 5" id="KW-0238">DNA-binding</keyword>
<comment type="caution">
    <text evidence="7">The sequence shown here is derived from an EMBL/GenBank/DDBJ whole genome shotgun (WGS) entry which is preliminary data.</text>
</comment>
<evidence type="ECO:0000256" key="4">
    <source>
        <dbReference type="ARBA" id="ARBA00023163"/>
    </source>
</evidence>
<keyword evidence="2" id="KW-0805">Transcription regulation</keyword>
<dbReference type="PROSITE" id="PS50977">
    <property type="entry name" value="HTH_TETR_2"/>
    <property type="match status" value="1"/>
</dbReference>
<feature type="DNA-binding region" description="H-T-H motif" evidence="5">
    <location>
        <begin position="31"/>
        <end position="50"/>
    </location>
</feature>
<evidence type="ECO:0000313" key="8">
    <source>
        <dbReference type="Proteomes" id="UP001527866"/>
    </source>
</evidence>
<evidence type="ECO:0000259" key="6">
    <source>
        <dbReference type="PROSITE" id="PS50977"/>
    </source>
</evidence>
<dbReference type="Pfam" id="PF00440">
    <property type="entry name" value="TetR_N"/>
    <property type="match status" value="1"/>
</dbReference>
<protein>
    <submittedName>
        <fullName evidence="7">TetR/AcrR family transcriptional regulator C-terminal domain-containing protein</fullName>
    </submittedName>
</protein>
<reference evidence="7 8" key="1">
    <citation type="submission" date="2023-01" db="EMBL/GenBank/DDBJ databases">
        <title>Draft genome sequence of Nocardiopsis sp. RSe5-2 isolated from halophytes.</title>
        <authorList>
            <person name="Duangmal K."/>
            <person name="Chantavorakit T."/>
        </authorList>
    </citation>
    <scope>NUCLEOTIDE SEQUENCE [LARGE SCALE GENOMIC DNA]</scope>
    <source>
        <strain evidence="7 8">RSe5-2</strain>
    </source>
</reference>
<dbReference type="Gene3D" id="1.10.357.10">
    <property type="entry name" value="Tetracycline Repressor, domain 2"/>
    <property type="match status" value="1"/>
</dbReference>
<dbReference type="InterPro" id="IPR050109">
    <property type="entry name" value="HTH-type_TetR-like_transc_reg"/>
</dbReference>